<keyword evidence="2" id="KW-0732">Signal</keyword>
<dbReference type="RefSeq" id="WP_344269380.1">
    <property type="nucleotide sequence ID" value="NZ_BAAAKV010000003.1"/>
</dbReference>
<feature type="compositionally biased region" description="Low complexity" evidence="1">
    <location>
        <begin position="240"/>
        <end position="261"/>
    </location>
</feature>
<feature type="region of interest" description="Disordered" evidence="1">
    <location>
        <begin position="24"/>
        <end position="58"/>
    </location>
</feature>
<feature type="region of interest" description="Disordered" evidence="1">
    <location>
        <begin position="125"/>
        <end position="272"/>
    </location>
</feature>
<evidence type="ECO:0000256" key="2">
    <source>
        <dbReference type="SAM" id="SignalP"/>
    </source>
</evidence>
<evidence type="ECO:0000313" key="4">
    <source>
        <dbReference type="Proteomes" id="UP001501371"/>
    </source>
</evidence>
<protein>
    <recommendedName>
        <fullName evidence="5">DUF3558 domain-containing protein</fullName>
    </recommendedName>
</protein>
<dbReference type="PROSITE" id="PS51257">
    <property type="entry name" value="PROKAR_LIPOPROTEIN"/>
    <property type="match status" value="1"/>
</dbReference>
<evidence type="ECO:0008006" key="5">
    <source>
        <dbReference type="Google" id="ProtNLM"/>
    </source>
</evidence>
<feature type="compositionally biased region" description="Polar residues" evidence="1">
    <location>
        <begin position="39"/>
        <end position="48"/>
    </location>
</feature>
<proteinExistence type="predicted"/>
<feature type="signal peptide" evidence="2">
    <location>
        <begin position="1"/>
        <end position="29"/>
    </location>
</feature>
<sequence length="342" mass="35074">MHRKASAYVPGLAALLVAAVAGCSGGSGGDGSATDAKPGTSSSTTTAQPGKYRTLREPCGSVPRATLESLLPGAASLPEEQREKVYAGTAAVTYDTDRRVGCDWKADSPEASHQLAIDVERVVSYDPTVSDDDRAQEVYGEKEAAADLPVITPSDSPDPADGSGDDSDGGSGGPGVTPGDDAPSEDQNDPGRNDPDRNGSNQNSPDEGGSNQDSAGKTAQNGAQGTAQGDPQGTGQDAKPGTTPQSGSPSPSSSPGAPTTPEDLRPRRLEGLGDSAFLDDVLARPGSAARNRTVSVVFRTSNVIVTVRYTEQPARTTGVPDSEELQEKARNLARTLADQLDE</sequence>
<feature type="compositionally biased region" description="Low complexity" evidence="1">
    <location>
        <begin position="153"/>
        <end position="162"/>
    </location>
</feature>
<feature type="compositionally biased region" description="Basic and acidic residues" evidence="1">
    <location>
        <begin position="262"/>
        <end position="271"/>
    </location>
</feature>
<accession>A0ABN1UIG4</accession>
<evidence type="ECO:0000313" key="3">
    <source>
        <dbReference type="EMBL" id="GAA1152381.1"/>
    </source>
</evidence>
<dbReference type="EMBL" id="BAAAKV010000003">
    <property type="protein sequence ID" value="GAA1152381.1"/>
    <property type="molecule type" value="Genomic_DNA"/>
</dbReference>
<comment type="caution">
    <text evidence="3">The sequence shown here is derived from an EMBL/GenBank/DDBJ whole genome shotgun (WGS) entry which is preliminary data.</text>
</comment>
<dbReference type="Proteomes" id="UP001501371">
    <property type="component" value="Unassembled WGS sequence"/>
</dbReference>
<feature type="chain" id="PRO_5046963903" description="DUF3558 domain-containing protein" evidence="2">
    <location>
        <begin position="30"/>
        <end position="342"/>
    </location>
</feature>
<reference evidence="3 4" key="1">
    <citation type="journal article" date="2019" name="Int. J. Syst. Evol. Microbiol.">
        <title>The Global Catalogue of Microorganisms (GCM) 10K type strain sequencing project: providing services to taxonomists for standard genome sequencing and annotation.</title>
        <authorList>
            <consortium name="The Broad Institute Genomics Platform"/>
            <consortium name="The Broad Institute Genome Sequencing Center for Infectious Disease"/>
            <person name="Wu L."/>
            <person name="Ma J."/>
        </authorList>
    </citation>
    <scope>NUCLEOTIDE SEQUENCE [LARGE SCALE GENOMIC DNA]</scope>
    <source>
        <strain evidence="3 4">JCM 12696</strain>
    </source>
</reference>
<gene>
    <name evidence="3" type="ORF">GCM10009654_04830</name>
</gene>
<name>A0ABN1UIG4_9ACTN</name>
<keyword evidence="4" id="KW-1185">Reference proteome</keyword>
<evidence type="ECO:0000256" key="1">
    <source>
        <dbReference type="SAM" id="MobiDB-lite"/>
    </source>
</evidence>
<feature type="compositionally biased region" description="Polar residues" evidence="1">
    <location>
        <begin position="198"/>
        <end position="235"/>
    </location>
</feature>
<organism evidence="3 4">
    <name type="scientific">Streptomyces hebeiensis</name>
    <dbReference type="NCBI Taxonomy" id="229486"/>
    <lineage>
        <taxon>Bacteria</taxon>
        <taxon>Bacillati</taxon>
        <taxon>Actinomycetota</taxon>
        <taxon>Actinomycetes</taxon>
        <taxon>Kitasatosporales</taxon>
        <taxon>Streptomycetaceae</taxon>
        <taxon>Streptomyces</taxon>
    </lineage>
</organism>
<feature type="compositionally biased region" description="Basic and acidic residues" evidence="1">
    <location>
        <begin position="131"/>
        <end position="145"/>
    </location>
</feature>